<name>A0A2N0VII0_9BACT</name>
<reference evidence="3 4" key="1">
    <citation type="submission" date="2017-11" db="EMBL/GenBank/DDBJ databases">
        <title>Rhodohalobacter 15182 sp. nov., isolated from a salt lake.</title>
        <authorList>
            <person name="Han S."/>
        </authorList>
    </citation>
    <scope>NUCLEOTIDE SEQUENCE [LARGE SCALE GENOMIC DNA]</scope>
    <source>
        <strain evidence="3 4">15182</strain>
    </source>
</reference>
<dbReference type="AlphaFoldDB" id="A0A2N0VII0"/>
<protein>
    <recommendedName>
        <fullName evidence="2">HTH merR-type domain-containing protein</fullName>
    </recommendedName>
</protein>
<comment type="caution">
    <text evidence="3">The sequence shown here is derived from an EMBL/GenBank/DDBJ whole genome shotgun (WGS) entry which is preliminary data.</text>
</comment>
<evidence type="ECO:0000256" key="1">
    <source>
        <dbReference type="ARBA" id="ARBA00023125"/>
    </source>
</evidence>
<dbReference type="GO" id="GO:0003677">
    <property type="term" value="F:DNA binding"/>
    <property type="evidence" value="ECO:0007669"/>
    <property type="project" value="UniProtKB-KW"/>
</dbReference>
<dbReference type="OrthoDB" id="9810140at2"/>
<evidence type="ECO:0000259" key="2">
    <source>
        <dbReference type="PROSITE" id="PS50937"/>
    </source>
</evidence>
<dbReference type="InterPro" id="IPR000551">
    <property type="entry name" value="MerR-type_HTH_dom"/>
</dbReference>
<evidence type="ECO:0000313" key="3">
    <source>
        <dbReference type="EMBL" id="PKD43974.1"/>
    </source>
</evidence>
<dbReference type="EMBL" id="PISP01000001">
    <property type="protein sequence ID" value="PKD43974.1"/>
    <property type="molecule type" value="Genomic_DNA"/>
</dbReference>
<evidence type="ECO:0000313" key="4">
    <source>
        <dbReference type="Proteomes" id="UP000233398"/>
    </source>
</evidence>
<dbReference type="PROSITE" id="PS50937">
    <property type="entry name" value="HTH_MERR_2"/>
    <property type="match status" value="1"/>
</dbReference>
<dbReference type="RefSeq" id="WP_101071217.1">
    <property type="nucleotide sequence ID" value="NZ_PISP01000001.1"/>
</dbReference>
<dbReference type="PANTHER" id="PTHR30204">
    <property type="entry name" value="REDOX-CYCLING DRUG-SENSING TRANSCRIPTIONAL ACTIVATOR SOXR"/>
    <property type="match status" value="1"/>
</dbReference>
<accession>A0A2N0VII0</accession>
<dbReference type="SUPFAM" id="SSF46955">
    <property type="entry name" value="Putative DNA-binding domain"/>
    <property type="match status" value="1"/>
</dbReference>
<gene>
    <name evidence="3" type="ORF">CWD77_00380</name>
</gene>
<dbReference type="InterPro" id="IPR047057">
    <property type="entry name" value="MerR_fam"/>
</dbReference>
<feature type="domain" description="HTH merR-type" evidence="2">
    <location>
        <begin position="5"/>
        <end position="75"/>
    </location>
</feature>
<dbReference type="SMART" id="SM00422">
    <property type="entry name" value="HTH_MERR"/>
    <property type="match status" value="1"/>
</dbReference>
<organism evidence="3 4">
    <name type="scientific">Rhodohalobacter barkolensis</name>
    <dbReference type="NCBI Taxonomy" id="2053187"/>
    <lineage>
        <taxon>Bacteria</taxon>
        <taxon>Pseudomonadati</taxon>
        <taxon>Balneolota</taxon>
        <taxon>Balneolia</taxon>
        <taxon>Balneolales</taxon>
        <taxon>Balneolaceae</taxon>
        <taxon>Rhodohalobacter</taxon>
    </lineage>
</organism>
<keyword evidence="1" id="KW-0238">DNA-binding</keyword>
<dbReference type="Proteomes" id="UP000233398">
    <property type="component" value="Unassembled WGS sequence"/>
</dbReference>
<proteinExistence type="predicted"/>
<dbReference type="Pfam" id="PF13411">
    <property type="entry name" value="MerR_1"/>
    <property type="match status" value="1"/>
</dbReference>
<dbReference type="PANTHER" id="PTHR30204:SF15">
    <property type="entry name" value="BLL5018 PROTEIN"/>
    <property type="match status" value="1"/>
</dbReference>
<dbReference type="Gene3D" id="1.10.1660.10">
    <property type="match status" value="1"/>
</dbReference>
<dbReference type="GO" id="GO:0003700">
    <property type="term" value="F:DNA-binding transcription factor activity"/>
    <property type="evidence" value="ECO:0007669"/>
    <property type="project" value="InterPro"/>
</dbReference>
<sequence length="110" mass="12757">MKKLYYSIGEVSEITDIEPHVLRYWETIFDDLTPRKNKAGNRTYKEDDITLVLKLKELIQEKKYSTAGAKKIIEGKEDEKSAASPEPLSAEVKKDLQEVKLFLQKLKEKL</sequence>
<dbReference type="InterPro" id="IPR009061">
    <property type="entry name" value="DNA-bd_dom_put_sf"/>
</dbReference>
<keyword evidence="4" id="KW-1185">Reference proteome</keyword>